<reference evidence="6 7" key="1">
    <citation type="journal article" date="2014" name="Genome Biol. Evol.">
        <title>The secreted proteins of Achlya hypogyna and Thraustotheca clavata identify the ancestral oomycete secretome and reveal gene acquisitions by horizontal gene transfer.</title>
        <authorList>
            <person name="Misner I."/>
            <person name="Blouin N."/>
            <person name="Leonard G."/>
            <person name="Richards T.A."/>
            <person name="Lane C.E."/>
        </authorList>
    </citation>
    <scope>NUCLEOTIDE SEQUENCE [LARGE SCALE GENOMIC DNA]</scope>
    <source>
        <strain evidence="6 7">ATCC 34112</strain>
    </source>
</reference>
<dbReference type="STRING" id="74557.A0A1V9ZHB7"/>
<evidence type="ECO:0000256" key="3">
    <source>
        <dbReference type="ARBA" id="ARBA00022833"/>
    </source>
</evidence>
<evidence type="ECO:0000256" key="2">
    <source>
        <dbReference type="ARBA" id="ARBA00022771"/>
    </source>
</evidence>
<evidence type="ECO:0000256" key="4">
    <source>
        <dbReference type="PROSITE-ProRule" id="PRU00134"/>
    </source>
</evidence>
<keyword evidence="7" id="KW-1185">Reference proteome</keyword>
<protein>
    <recommendedName>
        <fullName evidence="5">MYND-type domain-containing protein</fullName>
    </recommendedName>
</protein>
<gene>
    <name evidence="6" type="ORF">THRCLA_06984</name>
</gene>
<dbReference type="SUPFAM" id="SSF144232">
    <property type="entry name" value="HIT/MYND zinc finger-like"/>
    <property type="match status" value="1"/>
</dbReference>
<evidence type="ECO:0000256" key="1">
    <source>
        <dbReference type="ARBA" id="ARBA00022723"/>
    </source>
</evidence>
<name>A0A1V9ZHB7_9STRA</name>
<dbReference type="EMBL" id="JNBS01001915">
    <property type="protein sequence ID" value="OQR97385.1"/>
    <property type="molecule type" value="Genomic_DNA"/>
</dbReference>
<keyword evidence="3" id="KW-0862">Zinc</keyword>
<accession>A0A1V9ZHB7</accession>
<dbReference type="AlphaFoldDB" id="A0A1V9ZHB7"/>
<dbReference type="PROSITE" id="PS50865">
    <property type="entry name" value="ZF_MYND_2"/>
    <property type="match status" value="1"/>
</dbReference>
<sequence>MSMDYDQVCSKGKEEAEQRLIDHFEQFGGDVWNIRSGCMGCKTNANNIPLKTCSKCKTALFCGKECQKKAWNMHKYECMVMATMQEMSLAMPDPAKVHDIVRTSLETLTWTLEPKEVTDNSLLAVAKSIGLQGPMLPGWFTKLNFVHSIQHDQILSYYQHPASQTVYVKAIVVLYALLRDEECWTRDTDSFPRSSYTFATTIPKTAKARDVALAQFLKLQGPLLLFTAWLQDPQPPSIQSVPFEKRLIHGLMDSLLQIEEIRTTVDKFMDEREKQT</sequence>
<dbReference type="Proteomes" id="UP000243217">
    <property type="component" value="Unassembled WGS sequence"/>
</dbReference>
<evidence type="ECO:0000259" key="5">
    <source>
        <dbReference type="PROSITE" id="PS50865"/>
    </source>
</evidence>
<proteinExistence type="predicted"/>
<dbReference type="OrthoDB" id="432970at2759"/>
<dbReference type="PROSITE" id="PS01360">
    <property type="entry name" value="ZF_MYND_1"/>
    <property type="match status" value="1"/>
</dbReference>
<organism evidence="6 7">
    <name type="scientific">Thraustotheca clavata</name>
    <dbReference type="NCBI Taxonomy" id="74557"/>
    <lineage>
        <taxon>Eukaryota</taxon>
        <taxon>Sar</taxon>
        <taxon>Stramenopiles</taxon>
        <taxon>Oomycota</taxon>
        <taxon>Saprolegniomycetes</taxon>
        <taxon>Saprolegniales</taxon>
        <taxon>Achlyaceae</taxon>
        <taxon>Thraustotheca</taxon>
    </lineage>
</organism>
<evidence type="ECO:0000313" key="7">
    <source>
        <dbReference type="Proteomes" id="UP000243217"/>
    </source>
</evidence>
<keyword evidence="1" id="KW-0479">Metal-binding</keyword>
<keyword evidence="2 4" id="KW-0863">Zinc-finger</keyword>
<dbReference type="Gene3D" id="6.10.140.2220">
    <property type="match status" value="1"/>
</dbReference>
<dbReference type="GO" id="GO:0008270">
    <property type="term" value="F:zinc ion binding"/>
    <property type="evidence" value="ECO:0007669"/>
    <property type="project" value="UniProtKB-KW"/>
</dbReference>
<evidence type="ECO:0000313" key="6">
    <source>
        <dbReference type="EMBL" id="OQR97385.1"/>
    </source>
</evidence>
<feature type="domain" description="MYND-type" evidence="5">
    <location>
        <begin position="38"/>
        <end position="78"/>
    </location>
</feature>
<comment type="caution">
    <text evidence="6">The sequence shown here is derived from an EMBL/GenBank/DDBJ whole genome shotgun (WGS) entry which is preliminary data.</text>
</comment>
<dbReference type="Gene3D" id="1.10.220.160">
    <property type="match status" value="1"/>
</dbReference>
<dbReference type="Pfam" id="PF01753">
    <property type="entry name" value="zf-MYND"/>
    <property type="match status" value="1"/>
</dbReference>
<dbReference type="InterPro" id="IPR002893">
    <property type="entry name" value="Znf_MYND"/>
</dbReference>